<dbReference type="AlphaFoldDB" id="A0A0J6FFM8"/>
<evidence type="ECO:0000313" key="2">
    <source>
        <dbReference type="Proteomes" id="UP000054567"/>
    </source>
</evidence>
<dbReference type="Proteomes" id="UP000054567">
    <property type="component" value="Unassembled WGS sequence"/>
</dbReference>
<name>A0A0J6FFM8_COCPO</name>
<accession>A0A0J6FFM8</accession>
<sequence length="165" mass="18766">MVLRTRRTIPCSLSDFRDRQSGFTRSYIRSRLITKGSVCPEYFDSSHMETPIDLEIRKNSDCQFHQSTALSFSPQSAKPELQNKRFPRLRGRSEAAFHAQLTNERVSSSQALDDALRLQGSSDFHGRLPTPPSGAFPYECPSYDLHPQSIQVMLEVQDVRGHGHQ</sequence>
<organism evidence="1 2">
    <name type="scientific">Coccidioides posadasii RMSCC 3488</name>
    <dbReference type="NCBI Taxonomy" id="454284"/>
    <lineage>
        <taxon>Eukaryota</taxon>
        <taxon>Fungi</taxon>
        <taxon>Dikarya</taxon>
        <taxon>Ascomycota</taxon>
        <taxon>Pezizomycotina</taxon>
        <taxon>Eurotiomycetes</taxon>
        <taxon>Eurotiomycetidae</taxon>
        <taxon>Onygenales</taxon>
        <taxon>Onygenaceae</taxon>
        <taxon>Coccidioides</taxon>
    </lineage>
</organism>
<proteinExistence type="predicted"/>
<evidence type="ECO:0000313" key="1">
    <source>
        <dbReference type="EMBL" id="KMM68125.1"/>
    </source>
</evidence>
<protein>
    <submittedName>
        <fullName evidence="1">Uncharacterized protein</fullName>
    </submittedName>
</protein>
<dbReference type="EMBL" id="DS268110">
    <property type="protein sequence ID" value="KMM68125.1"/>
    <property type="molecule type" value="Genomic_DNA"/>
</dbReference>
<reference evidence="2" key="3">
    <citation type="journal article" date="2010" name="Genome Res.">
        <title>Population genomic sequencing of Coccidioides fungi reveals recent hybridization and transposon control.</title>
        <authorList>
            <person name="Neafsey D.E."/>
            <person name="Barker B.M."/>
            <person name="Sharpton T.J."/>
            <person name="Stajich J.E."/>
            <person name="Park D.J."/>
            <person name="Whiston E."/>
            <person name="Hung C.-Y."/>
            <person name="McMahan C."/>
            <person name="White J."/>
            <person name="Sykes S."/>
            <person name="Heiman D."/>
            <person name="Young S."/>
            <person name="Zeng Q."/>
            <person name="Abouelleil A."/>
            <person name="Aftuck L."/>
            <person name="Bessette D."/>
            <person name="Brown A."/>
            <person name="FitzGerald M."/>
            <person name="Lui A."/>
            <person name="Macdonald J.P."/>
            <person name="Priest M."/>
            <person name="Orbach M.J."/>
            <person name="Galgiani J.N."/>
            <person name="Kirkland T.N."/>
            <person name="Cole G.T."/>
            <person name="Birren B.W."/>
            <person name="Henn M.R."/>
            <person name="Taylor J.W."/>
            <person name="Rounsley S.D."/>
        </authorList>
    </citation>
    <scope>NUCLEOTIDE SEQUENCE [LARGE SCALE GENOMIC DNA]</scope>
    <source>
        <strain evidence="2">RMSCC 3488</strain>
    </source>
</reference>
<reference evidence="2" key="2">
    <citation type="journal article" date="2009" name="Genome Res.">
        <title>Comparative genomic analyses of the human fungal pathogens Coccidioides and their relatives.</title>
        <authorList>
            <person name="Sharpton T.J."/>
            <person name="Stajich J.E."/>
            <person name="Rounsley S.D."/>
            <person name="Gardner M.J."/>
            <person name="Wortman J.R."/>
            <person name="Jordar V.S."/>
            <person name="Maiti R."/>
            <person name="Kodira C.D."/>
            <person name="Neafsey D.E."/>
            <person name="Zeng Q."/>
            <person name="Hung C.-Y."/>
            <person name="McMahan C."/>
            <person name="Muszewska A."/>
            <person name="Grynberg M."/>
            <person name="Mandel M.A."/>
            <person name="Kellner E.M."/>
            <person name="Barker B.M."/>
            <person name="Galgiani J.N."/>
            <person name="Orbach M.J."/>
            <person name="Kirkland T.N."/>
            <person name="Cole G.T."/>
            <person name="Henn M.R."/>
            <person name="Birren B.W."/>
            <person name="Taylor J.W."/>
        </authorList>
    </citation>
    <scope>NUCLEOTIDE SEQUENCE [LARGE SCALE GENOMIC DNA]</scope>
    <source>
        <strain evidence="2">RMSCC 3488</strain>
    </source>
</reference>
<reference evidence="1 2" key="1">
    <citation type="submission" date="2007-06" db="EMBL/GenBank/DDBJ databases">
        <title>The Genome Sequence of Coccidioides posadasii RMSCC_3488.</title>
        <authorList>
            <consortium name="Coccidioides Genome Resources Consortium"/>
            <consortium name="The Broad Institute Genome Sequencing Platform"/>
            <person name="Henn M.R."/>
            <person name="Sykes S."/>
            <person name="Young S."/>
            <person name="Jaffe D."/>
            <person name="Berlin A."/>
            <person name="Alvarez P."/>
            <person name="Butler J."/>
            <person name="Gnerre S."/>
            <person name="Grabherr M."/>
            <person name="Mauceli E."/>
            <person name="Brockman W."/>
            <person name="Kodira C."/>
            <person name="Alvarado L."/>
            <person name="Zeng Q."/>
            <person name="Crawford M."/>
            <person name="Antoine C."/>
            <person name="Devon K."/>
            <person name="Galgiani J."/>
            <person name="Orsborn K."/>
            <person name="Lewis M.L."/>
            <person name="Nusbaum C."/>
            <person name="Galagan J."/>
            <person name="Birren B."/>
        </authorList>
    </citation>
    <scope>NUCLEOTIDE SEQUENCE [LARGE SCALE GENOMIC DNA]</scope>
    <source>
        <strain evidence="1 2">RMSCC 3488</strain>
    </source>
</reference>
<dbReference type="VEuPathDB" id="FungiDB:CPAG_04457"/>
<gene>
    <name evidence="1" type="ORF">CPAG_04457</name>
</gene>